<dbReference type="STRING" id="27342.A0A0H2S416"/>
<dbReference type="Gene3D" id="1.20.1420.10">
    <property type="entry name" value="Talin, central domain"/>
    <property type="match status" value="1"/>
</dbReference>
<dbReference type="Proteomes" id="UP000053477">
    <property type="component" value="Unassembled WGS sequence"/>
</dbReference>
<dbReference type="Gene3D" id="1.20.1410.10">
    <property type="entry name" value="I/LWEQ domain"/>
    <property type="match status" value="1"/>
</dbReference>
<dbReference type="PANTHER" id="PTHR15492">
    <property type="entry name" value="CYCLIN D1-BINDING PROTEIN 1"/>
    <property type="match status" value="1"/>
</dbReference>
<dbReference type="InParanoid" id="A0A0H2S416"/>
<dbReference type="PANTHER" id="PTHR15492:SF1">
    <property type="entry name" value="CYCLIN-D1-BINDING PROTEIN 1"/>
    <property type="match status" value="1"/>
</dbReference>
<feature type="domain" description="Cyclin-D1-binding protein 1-like N-terminal" evidence="1">
    <location>
        <begin position="53"/>
        <end position="192"/>
    </location>
</feature>
<dbReference type="OrthoDB" id="41588at2759"/>
<evidence type="ECO:0000313" key="3">
    <source>
        <dbReference type="Proteomes" id="UP000053477"/>
    </source>
</evidence>
<dbReference type="FunCoup" id="A0A0H2S416">
    <property type="interactions" value="272"/>
</dbReference>
<name>A0A0H2S416_9AGAM</name>
<evidence type="ECO:0000259" key="1">
    <source>
        <dbReference type="Pfam" id="PF13324"/>
    </source>
</evidence>
<accession>A0A0H2S416</accession>
<dbReference type="Pfam" id="PF13324">
    <property type="entry name" value="GCIP_N"/>
    <property type="match status" value="1"/>
</dbReference>
<protein>
    <recommendedName>
        <fullName evidence="1">Cyclin-D1-binding protein 1-like N-terminal domain-containing protein</fullName>
    </recommendedName>
</protein>
<dbReference type="InterPro" id="IPR049317">
    <property type="entry name" value="GCIP-like_N"/>
</dbReference>
<dbReference type="GO" id="GO:0005634">
    <property type="term" value="C:nucleus"/>
    <property type="evidence" value="ECO:0007669"/>
    <property type="project" value="TreeGrafter"/>
</dbReference>
<dbReference type="EMBL" id="KQ085891">
    <property type="protein sequence ID" value="KLO18842.1"/>
    <property type="molecule type" value="Genomic_DNA"/>
</dbReference>
<dbReference type="InterPro" id="IPR026907">
    <property type="entry name" value="GCIP-like"/>
</dbReference>
<proteinExistence type="predicted"/>
<evidence type="ECO:0000313" key="2">
    <source>
        <dbReference type="EMBL" id="KLO18842.1"/>
    </source>
</evidence>
<gene>
    <name evidence="2" type="ORF">SCHPADRAFT_935888</name>
</gene>
<keyword evidence="3" id="KW-1185">Reference proteome</keyword>
<sequence>MSAKKDAVNWLQSASTTCDAALKALKDPDSTVSAPEGQNIEAVTLKTLLSDFTSLLNLLYQSTTKLSIALKPSSPTYAAALTPLKDLRANIDALASCTCSIEASKFGGAMSREARWIAEDVINALRQLFAVFLDAASRSGTNAKTYLARTGAVHEAIDRARGISQSNREAVRKRWTSDMDSLKDCVTEVVELTMEGDGTDDGDGEDGWDDLEIDGLSDGDTPKATEDELKRLNSAHNLFKSLLSLFKSISSQLLLDTGKVEVKSPTQLDSLLVSSGALVVASDELVSTLDVPHDIQAVSDACVIVMKHVSDLQTFLATHGVATTPTIKKPKADDLANRTASLTMDNSPGSDHSSEVAKLPLDEYFADISRWAEVLQVSDGS</sequence>
<organism evidence="2 3">
    <name type="scientific">Schizopora paradoxa</name>
    <dbReference type="NCBI Taxonomy" id="27342"/>
    <lineage>
        <taxon>Eukaryota</taxon>
        <taxon>Fungi</taxon>
        <taxon>Dikarya</taxon>
        <taxon>Basidiomycota</taxon>
        <taxon>Agaricomycotina</taxon>
        <taxon>Agaricomycetes</taxon>
        <taxon>Hymenochaetales</taxon>
        <taxon>Schizoporaceae</taxon>
        <taxon>Schizopora</taxon>
    </lineage>
</organism>
<dbReference type="AlphaFoldDB" id="A0A0H2S416"/>
<reference evidence="2 3" key="1">
    <citation type="submission" date="2015-04" db="EMBL/GenBank/DDBJ databases">
        <title>Complete genome sequence of Schizopora paradoxa KUC8140, a cosmopolitan wood degrader in East Asia.</title>
        <authorList>
            <consortium name="DOE Joint Genome Institute"/>
            <person name="Min B."/>
            <person name="Park H."/>
            <person name="Jang Y."/>
            <person name="Kim J.-J."/>
            <person name="Kim K.H."/>
            <person name="Pangilinan J."/>
            <person name="Lipzen A."/>
            <person name="Riley R."/>
            <person name="Grigoriev I.V."/>
            <person name="Spatafora J.W."/>
            <person name="Choi I.-G."/>
        </authorList>
    </citation>
    <scope>NUCLEOTIDE SEQUENCE [LARGE SCALE GENOMIC DNA]</scope>
    <source>
        <strain evidence="2 3">KUC8140</strain>
    </source>
</reference>